<reference evidence="1 2" key="2">
    <citation type="submission" date="2014-10" db="EMBL/GenBank/DDBJ databases">
        <title>Comparative genomics of the Paenibacillus odorifer group.</title>
        <authorList>
            <person name="Tsai Y.-C."/>
            <person name="Martin N."/>
            <person name="Korlach J."/>
            <person name="Wiedmann M."/>
        </authorList>
    </citation>
    <scope>NUCLEOTIDE SEQUENCE [LARGE SCALE GENOMIC DNA]</scope>
    <source>
        <strain evidence="1 2">DSM 18334</strain>
    </source>
</reference>
<dbReference type="EMBL" id="JQCR01000003">
    <property type="protein sequence ID" value="KGE18399.1"/>
    <property type="molecule type" value="Genomic_DNA"/>
</dbReference>
<dbReference type="Proteomes" id="UP000029734">
    <property type="component" value="Unassembled WGS sequence"/>
</dbReference>
<keyword evidence="2" id="KW-1185">Reference proteome</keyword>
<evidence type="ECO:0008006" key="3">
    <source>
        <dbReference type="Google" id="ProtNLM"/>
    </source>
</evidence>
<protein>
    <recommendedName>
        <fullName evidence="3">YxiJ-like protein</fullName>
    </recommendedName>
</protein>
<dbReference type="eggNOG" id="ENOG50306EF">
    <property type="taxonomic scope" value="Bacteria"/>
</dbReference>
<dbReference type="Pfam" id="PF14176">
    <property type="entry name" value="YxiJ"/>
    <property type="match status" value="1"/>
</dbReference>
<name>A0A098M758_9BACL</name>
<proteinExistence type="predicted"/>
<reference evidence="1 2" key="1">
    <citation type="submission" date="2014-08" db="EMBL/GenBank/DDBJ databases">
        <authorList>
            <person name="den Bakker H.C."/>
        </authorList>
    </citation>
    <scope>NUCLEOTIDE SEQUENCE [LARGE SCALE GENOMIC DNA]</scope>
    <source>
        <strain evidence="1 2">DSM 18334</strain>
    </source>
</reference>
<evidence type="ECO:0000313" key="1">
    <source>
        <dbReference type="EMBL" id="KGE18399.1"/>
    </source>
</evidence>
<comment type="caution">
    <text evidence="1">The sequence shown here is derived from an EMBL/GenBank/DDBJ whole genome shotgun (WGS) entry which is preliminary data.</text>
</comment>
<organism evidence="1 2">
    <name type="scientific">Paenibacillus wynnii</name>
    <dbReference type="NCBI Taxonomy" id="268407"/>
    <lineage>
        <taxon>Bacteria</taxon>
        <taxon>Bacillati</taxon>
        <taxon>Bacillota</taxon>
        <taxon>Bacilli</taxon>
        <taxon>Bacillales</taxon>
        <taxon>Paenibacillaceae</taxon>
        <taxon>Paenibacillus</taxon>
    </lineage>
</organism>
<accession>A0A098M758</accession>
<sequence>MKDLIEEIKQIYSLETSSPFPYEDFRQLQSDFAMDFKENVPNEIINADFSTYMMFIYGLSSGGIIKKIEDPLERYKTEEWLNKSFFEWFPKYRFLEAYDFSSYKELNKEWNVIEKLRLKLIELIRHRKSHKEPYSS</sequence>
<gene>
    <name evidence="1" type="ORF">PWYN_28240</name>
</gene>
<dbReference type="AlphaFoldDB" id="A0A098M758"/>
<evidence type="ECO:0000313" key="2">
    <source>
        <dbReference type="Proteomes" id="UP000029734"/>
    </source>
</evidence>
<dbReference type="RefSeq" id="WP_036658538.1">
    <property type="nucleotide sequence ID" value="NZ_JQCR01000003.1"/>
</dbReference>
<dbReference type="InterPro" id="IPR025551">
    <property type="entry name" value="WapI/YxiJ-like"/>
</dbReference>